<gene>
    <name evidence="2" type="ORF">G0Q06_02150</name>
</gene>
<proteinExistence type="predicted"/>
<dbReference type="Gene3D" id="2.120.10.70">
    <property type="entry name" value="Fucose-specific lectin"/>
    <property type="match status" value="1"/>
</dbReference>
<feature type="signal peptide" evidence="1">
    <location>
        <begin position="1"/>
        <end position="21"/>
    </location>
</feature>
<dbReference type="EMBL" id="JAAGNX010000001">
    <property type="protein sequence ID" value="NDV61248.1"/>
    <property type="molecule type" value="Genomic_DNA"/>
</dbReference>
<organism evidence="2 3">
    <name type="scientific">Oceanipulchritudo coccoides</name>
    <dbReference type="NCBI Taxonomy" id="2706888"/>
    <lineage>
        <taxon>Bacteria</taxon>
        <taxon>Pseudomonadati</taxon>
        <taxon>Verrucomicrobiota</taxon>
        <taxon>Opitutia</taxon>
        <taxon>Puniceicoccales</taxon>
        <taxon>Oceanipulchritudinaceae</taxon>
        <taxon>Oceanipulchritudo</taxon>
    </lineage>
</organism>
<keyword evidence="1" id="KW-0732">Signal</keyword>
<dbReference type="AlphaFoldDB" id="A0A6B2LXG5"/>
<evidence type="ECO:0000256" key="1">
    <source>
        <dbReference type="SAM" id="SignalP"/>
    </source>
</evidence>
<protein>
    <submittedName>
        <fullName evidence="2">Uncharacterized protein</fullName>
    </submittedName>
</protein>
<dbReference type="SUPFAM" id="SSF89372">
    <property type="entry name" value="Fucose-specific lectin"/>
    <property type="match status" value="1"/>
</dbReference>
<dbReference type="RefSeq" id="WP_163962008.1">
    <property type="nucleotide sequence ID" value="NZ_JAAGNX010000001.1"/>
</dbReference>
<feature type="chain" id="PRO_5025568551" evidence="1">
    <location>
        <begin position="22"/>
        <end position="425"/>
    </location>
</feature>
<evidence type="ECO:0000313" key="2">
    <source>
        <dbReference type="EMBL" id="NDV61248.1"/>
    </source>
</evidence>
<comment type="caution">
    <text evidence="2">The sequence shown here is derived from an EMBL/GenBank/DDBJ whole genome shotgun (WGS) entry which is preliminary data.</text>
</comment>
<sequence length="425" mass="47823">MRLKLLLVCLLTVPGGQFLSAAEWRTLPETEAAQSVDLVFDRAGNPRLAYRAGLVNGVLREARWTGSKWQMTTVDATPDTGEYASIVVDDSNNSRIAYFDWTQTGLRMAVEESGNWNLQDVAIWNYNGEYAHQLQDSSGKSHLFWFDRYNEMLAYAKKSNLSWQNEPVDFSRVNGIYIAAVETPDGKPTVLYSAPSAGEIRLAKPGTGDWVIETIAESGRFIQLGIDSAGTLKAAWISSETGRVRIAQKTHAGWEIEDLPQSPAVSGSLAMLVRPDGFRVLIVQDLETAAFHVFREESAGWISETLFQGDPQPRHFPAIELAPNGEEAMAIITHQGLRYFGNLGAGGFWEEAKEISDGWKAHPTIGIIHAEPENRTYSERLGWQFLFPFEEGTWFYDPNGTWWWTRSDIFPHIYSMEIEGWKQFD</sequence>
<accession>A0A6B2LXG5</accession>
<name>A0A6B2LXG5_9BACT</name>
<evidence type="ECO:0000313" key="3">
    <source>
        <dbReference type="Proteomes" id="UP000478417"/>
    </source>
</evidence>
<reference evidence="2 3" key="1">
    <citation type="submission" date="2020-02" db="EMBL/GenBank/DDBJ databases">
        <title>Albibacoteraceae fam. nov., the first described family within the subdivision 4 Verrucomicrobia.</title>
        <authorList>
            <person name="Xi F."/>
        </authorList>
    </citation>
    <scope>NUCLEOTIDE SEQUENCE [LARGE SCALE GENOMIC DNA]</scope>
    <source>
        <strain evidence="2 3">CK1056</strain>
    </source>
</reference>
<dbReference type="Proteomes" id="UP000478417">
    <property type="component" value="Unassembled WGS sequence"/>
</dbReference>
<keyword evidence="3" id="KW-1185">Reference proteome</keyword>